<keyword evidence="3" id="KW-1185">Reference proteome</keyword>
<evidence type="ECO:0000313" key="3">
    <source>
        <dbReference type="Proteomes" id="UP000305778"/>
    </source>
</evidence>
<dbReference type="RefSeq" id="WP_136724968.1">
    <property type="nucleotide sequence ID" value="NZ_SUMC01000016.1"/>
</dbReference>
<evidence type="ECO:0008006" key="4">
    <source>
        <dbReference type="Google" id="ProtNLM"/>
    </source>
</evidence>
<organism evidence="2 3">
    <name type="scientific">Actinacidiphila oryziradicis</name>
    <dbReference type="NCBI Taxonomy" id="2571141"/>
    <lineage>
        <taxon>Bacteria</taxon>
        <taxon>Bacillati</taxon>
        <taxon>Actinomycetota</taxon>
        <taxon>Actinomycetes</taxon>
        <taxon>Kitasatosporales</taxon>
        <taxon>Streptomycetaceae</taxon>
        <taxon>Actinacidiphila</taxon>
    </lineage>
</organism>
<gene>
    <name evidence="2" type="ORF">FCI23_18270</name>
</gene>
<proteinExistence type="predicted"/>
<keyword evidence="1" id="KW-0732">Signal</keyword>
<sequence>MRTNRLIATGAAVAACAALLFAAQPSAAGSAPRLAASTTCVAAGSTGLYLSKAGEATMTFSPQFLDGLRKQGVTTQGVAPNTVVGGGSALRLPIGEKYDNIELPSGRVCYPGGMIWTKASTRTTYAVDDFWIKFAAVGNSKVFTTPKVNGATRAAGELNMANFSAAQALTAGEFSAHNNGVGPKRVTFTMDAEFARDLNEALGTDFKANMAWSTLDIAWSGAPTRALPSMKTPDLQGLSLFAEALKIPAGANAKHSSHSNSKAPGRASH</sequence>
<dbReference type="Proteomes" id="UP000305778">
    <property type="component" value="Unassembled WGS sequence"/>
</dbReference>
<protein>
    <recommendedName>
        <fullName evidence="4">Htaa domain-containing protein</fullName>
    </recommendedName>
</protein>
<feature type="signal peptide" evidence="1">
    <location>
        <begin position="1"/>
        <end position="27"/>
    </location>
</feature>
<name>A0A4U0SLM8_9ACTN</name>
<dbReference type="AlphaFoldDB" id="A0A4U0SLM8"/>
<evidence type="ECO:0000256" key="1">
    <source>
        <dbReference type="SAM" id="SignalP"/>
    </source>
</evidence>
<dbReference type="PROSITE" id="PS51257">
    <property type="entry name" value="PROKAR_LIPOPROTEIN"/>
    <property type="match status" value="1"/>
</dbReference>
<evidence type="ECO:0000313" key="2">
    <source>
        <dbReference type="EMBL" id="TKA10153.1"/>
    </source>
</evidence>
<feature type="chain" id="PRO_5038786176" description="Htaa domain-containing protein" evidence="1">
    <location>
        <begin position="28"/>
        <end position="269"/>
    </location>
</feature>
<dbReference type="EMBL" id="SUMC01000016">
    <property type="protein sequence ID" value="TKA10153.1"/>
    <property type="molecule type" value="Genomic_DNA"/>
</dbReference>
<reference evidence="2 3" key="1">
    <citation type="submission" date="2019-04" db="EMBL/GenBank/DDBJ databases">
        <title>Streptomyces oryziradicis sp. nov., a novel actinomycete isolated from rhizosphere soil of rice (Oryza sativa L.).</title>
        <authorList>
            <person name="Li C."/>
        </authorList>
    </citation>
    <scope>NUCLEOTIDE SEQUENCE [LARGE SCALE GENOMIC DNA]</scope>
    <source>
        <strain evidence="2 3">NEAU-C40</strain>
    </source>
</reference>
<accession>A0A4U0SLM8</accession>
<comment type="caution">
    <text evidence="2">The sequence shown here is derived from an EMBL/GenBank/DDBJ whole genome shotgun (WGS) entry which is preliminary data.</text>
</comment>
<dbReference type="OrthoDB" id="3526324at2"/>